<evidence type="ECO:0000256" key="5">
    <source>
        <dbReference type="ARBA" id="ARBA00022617"/>
    </source>
</evidence>
<gene>
    <name evidence="13" type="ORF">DENIS_3678</name>
</gene>
<comment type="caution">
    <text evidence="13">The sequence shown here is derived from an EMBL/GenBank/DDBJ whole genome shotgun (WGS) entry which is preliminary data.</text>
</comment>
<keyword evidence="7" id="KW-0479">Metal-binding</keyword>
<evidence type="ECO:0000256" key="2">
    <source>
        <dbReference type="ARBA" id="ARBA00007543"/>
    </source>
</evidence>
<accession>A0A401G0G0</accession>
<dbReference type="OrthoDB" id="9776710at2"/>
<dbReference type="GO" id="GO:0070069">
    <property type="term" value="C:cytochrome complex"/>
    <property type="evidence" value="ECO:0007669"/>
    <property type="project" value="TreeGrafter"/>
</dbReference>
<evidence type="ECO:0000256" key="10">
    <source>
        <dbReference type="ARBA" id="ARBA00023004"/>
    </source>
</evidence>
<dbReference type="InterPro" id="IPR003317">
    <property type="entry name" value="Cyt-d_oxidase_su2"/>
</dbReference>
<keyword evidence="3" id="KW-0813">Transport</keyword>
<evidence type="ECO:0000256" key="3">
    <source>
        <dbReference type="ARBA" id="ARBA00022448"/>
    </source>
</evidence>
<dbReference type="Pfam" id="PF02322">
    <property type="entry name" value="Cyt_bd_oxida_II"/>
    <property type="match status" value="1"/>
</dbReference>
<reference evidence="14" key="2">
    <citation type="submission" date="2019-01" db="EMBL/GenBank/DDBJ databases">
        <title>Genome sequence of Desulfonema ishimotonii strain Tokyo 01.</title>
        <authorList>
            <person name="Fukui M."/>
        </authorList>
    </citation>
    <scope>NUCLEOTIDE SEQUENCE [LARGE SCALE GENOMIC DNA]</scope>
    <source>
        <strain evidence="14">Tokyo 01</strain>
    </source>
</reference>
<dbReference type="EMBL" id="BEXT01000001">
    <property type="protein sequence ID" value="GBC62701.1"/>
    <property type="molecule type" value="Genomic_DNA"/>
</dbReference>
<organism evidence="13 14">
    <name type="scientific">Desulfonema ishimotonii</name>
    <dbReference type="NCBI Taxonomy" id="45657"/>
    <lineage>
        <taxon>Bacteria</taxon>
        <taxon>Pseudomonadati</taxon>
        <taxon>Thermodesulfobacteriota</taxon>
        <taxon>Desulfobacteria</taxon>
        <taxon>Desulfobacterales</taxon>
        <taxon>Desulfococcaceae</taxon>
        <taxon>Desulfonema</taxon>
    </lineage>
</organism>
<keyword evidence="14" id="KW-1185">Reference proteome</keyword>
<keyword evidence="4" id="KW-1003">Cell membrane</keyword>
<dbReference type="GO" id="GO:0005886">
    <property type="term" value="C:plasma membrane"/>
    <property type="evidence" value="ECO:0007669"/>
    <property type="project" value="UniProtKB-SubCell"/>
</dbReference>
<feature type="transmembrane region" description="Helical" evidence="12">
    <location>
        <begin position="158"/>
        <end position="180"/>
    </location>
</feature>
<dbReference type="GO" id="GO:0016682">
    <property type="term" value="F:oxidoreductase activity, acting on diphenols and related substances as donors, oxygen as acceptor"/>
    <property type="evidence" value="ECO:0007669"/>
    <property type="project" value="TreeGrafter"/>
</dbReference>
<keyword evidence="11 12" id="KW-0472">Membrane</keyword>
<evidence type="ECO:0000256" key="1">
    <source>
        <dbReference type="ARBA" id="ARBA00004651"/>
    </source>
</evidence>
<evidence type="ECO:0000256" key="9">
    <source>
        <dbReference type="ARBA" id="ARBA00022989"/>
    </source>
</evidence>
<dbReference type="Proteomes" id="UP000288096">
    <property type="component" value="Unassembled WGS sequence"/>
</dbReference>
<feature type="transmembrane region" description="Helical" evidence="12">
    <location>
        <begin position="6"/>
        <end position="36"/>
    </location>
</feature>
<dbReference type="GO" id="GO:0046872">
    <property type="term" value="F:metal ion binding"/>
    <property type="evidence" value="ECO:0007669"/>
    <property type="project" value="UniProtKB-KW"/>
</dbReference>
<name>A0A401G0G0_9BACT</name>
<feature type="transmembrane region" description="Helical" evidence="12">
    <location>
        <begin position="254"/>
        <end position="280"/>
    </location>
</feature>
<sequence length="342" mass="38262">MALQITWFFIWGLLWAVFFMTDGFDFGIGSLLPFMARNDREKRIMINAMGPFWDGNEVWLVAAGGVTFAAFPLLYATMFSSLYSALMLILFALILRGVAMEFRGQSENPVWRQVWDLCIFGGSLVPAILFGVAFANIFRGVPIDQNGVYHGTLFTLLNGYGLLGGALFLLMFLEHGALWLAIKTEGDLHDRAVRFAGGLWWILVAVALLFLICTKFETRLYDNYYANPILFLLVIVNLAAFIQIKLFLIRKAYFTAWFSSALAIVCCTFFGIIGLFPSVFPSSIDAAYSLTAFNSSSSPLTLKIMLIVVATFVPIVLAYQIWAYHLFSGKVTEEDLASEDAY</sequence>
<evidence type="ECO:0000256" key="11">
    <source>
        <dbReference type="ARBA" id="ARBA00023136"/>
    </source>
</evidence>
<reference evidence="14" key="1">
    <citation type="submission" date="2017-11" db="EMBL/GenBank/DDBJ databases">
        <authorList>
            <person name="Watanabe M."/>
            <person name="Kojima H."/>
        </authorList>
    </citation>
    <scope>NUCLEOTIDE SEQUENCE [LARGE SCALE GENOMIC DNA]</scope>
    <source>
        <strain evidence="14">Tokyo 01</strain>
    </source>
</reference>
<keyword evidence="9 12" id="KW-1133">Transmembrane helix</keyword>
<dbReference type="PANTHER" id="PTHR43141:SF5">
    <property type="entry name" value="CYTOCHROME BD-I UBIQUINOL OXIDASE SUBUNIT 2"/>
    <property type="match status" value="1"/>
</dbReference>
<feature type="transmembrane region" description="Helical" evidence="12">
    <location>
        <begin position="114"/>
        <end position="138"/>
    </location>
</feature>
<feature type="transmembrane region" description="Helical" evidence="12">
    <location>
        <begin position="82"/>
        <end position="102"/>
    </location>
</feature>
<dbReference type="PIRSF" id="PIRSF000267">
    <property type="entry name" value="Cyt_oxidse_sub2"/>
    <property type="match status" value="1"/>
</dbReference>
<protein>
    <submittedName>
        <fullName evidence="13">Cytochrome d ubiquinol oxidase subunit II</fullName>
    </submittedName>
</protein>
<proteinExistence type="inferred from homology"/>
<feature type="transmembrane region" description="Helical" evidence="12">
    <location>
        <begin position="300"/>
        <end position="322"/>
    </location>
</feature>
<keyword evidence="8" id="KW-0249">Electron transport</keyword>
<evidence type="ECO:0000313" key="14">
    <source>
        <dbReference type="Proteomes" id="UP000288096"/>
    </source>
</evidence>
<dbReference type="PANTHER" id="PTHR43141">
    <property type="entry name" value="CYTOCHROME BD2 SUBUNIT II"/>
    <property type="match status" value="1"/>
</dbReference>
<evidence type="ECO:0000256" key="4">
    <source>
        <dbReference type="ARBA" id="ARBA00022475"/>
    </source>
</evidence>
<dbReference type="GO" id="GO:0019646">
    <property type="term" value="P:aerobic electron transport chain"/>
    <property type="evidence" value="ECO:0007669"/>
    <property type="project" value="TreeGrafter"/>
</dbReference>
<evidence type="ECO:0000256" key="12">
    <source>
        <dbReference type="SAM" id="Phobius"/>
    </source>
</evidence>
<dbReference type="GO" id="GO:0009055">
    <property type="term" value="F:electron transfer activity"/>
    <property type="evidence" value="ECO:0007669"/>
    <property type="project" value="TreeGrafter"/>
</dbReference>
<comment type="similarity">
    <text evidence="2">Belongs to the cytochrome ubiquinol oxidase subunit 2 family.</text>
</comment>
<evidence type="ECO:0000313" key="13">
    <source>
        <dbReference type="EMBL" id="GBC62701.1"/>
    </source>
</evidence>
<evidence type="ECO:0000256" key="6">
    <source>
        <dbReference type="ARBA" id="ARBA00022692"/>
    </source>
</evidence>
<feature type="transmembrane region" description="Helical" evidence="12">
    <location>
        <begin position="192"/>
        <end position="212"/>
    </location>
</feature>
<keyword evidence="6 12" id="KW-0812">Transmembrane</keyword>
<keyword evidence="10" id="KW-0408">Iron</keyword>
<comment type="subcellular location">
    <subcellularLocation>
        <location evidence="1">Cell membrane</location>
        <topology evidence="1">Multi-pass membrane protein</topology>
    </subcellularLocation>
</comment>
<evidence type="ECO:0000256" key="7">
    <source>
        <dbReference type="ARBA" id="ARBA00022723"/>
    </source>
</evidence>
<evidence type="ECO:0000256" key="8">
    <source>
        <dbReference type="ARBA" id="ARBA00022982"/>
    </source>
</evidence>
<dbReference type="NCBIfam" id="TIGR00203">
    <property type="entry name" value="cydB"/>
    <property type="match status" value="1"/>
</dbReference>
<keyword evidence="5" id="KW-0349">Heme</keyword>
<feature type="transmembrane region" description="Helical" evidence="12">
    <location>
        <begin position="57"/>
        <end position="76"/>
    </location>
</feature>
<dbReference type="AlphaFoldDB" id="A0A401G0G0"/>
<dbReference type="RefSeq" id="WP_124329856.1">
    <property type="nucleotide sequence ID" value="NZ_BEXT01000001.1"/>
</dbReference>
<feature type="transmembrane region" description="Helical" evidence="12">
    <location>
        <begin position="224"/>
        <end position="242"/>
    </location>
</feature>